<evidence type="ECO:0000313" key="10">
    <source>
        <dbReference type="EMBL" id="CAK1594471.1"/>
    </source>
</evidence>
<comment type="similarity">
    <text evidence="2 9">Belongs to the cytochrome P450 family.</text>
</comment>
<evidence type="ECO:0000256" key="6">
    <source>
        <dbReference type="ARBA" id="ARBA00023004"/>
    </source>
</evidence>
<evidence type="ECO:0000256" key="3">
    <source>
        <dbReference type="ARBA" id="ARBA00022617"/>
    </source>
</evidence>
<keyword evidence="3 8" id="KW-0349">Heme</keyword>
<dbReference type="PRINTS" id="PR00385">
    <property type="entry name" value="P450"/>
</dbReference>
<dbReference type="InterPro" id="IPR017972">
    <property type="entry name" value="Cyt_P450_CS"/>
</dbReference>
<evidence type="ECO:0000256" key="4">
    <source>
        <dbReference type="ARBA" id="ARBA00022723"/>
    </source>
</evidence>
<organism evidence="10 11">
    <name type="scientific">Parnassius mnemosyne</name>
    <name type="common">clouded apollo</name>
    <dbReference type="NCBI Taxonomy" id="213953"/>
    <lineage>
        <taxon>Eukaryota</taxon>
        <taxon>Metazoa</taxon>
        <taxon>Ecdysozoa</taxon>
        <taxon>Arthropoda</taxon>
        <taxon>Hexapoda</taxon>
        <taxon>Insecta</taxon>
        <taxon>Pterygota</taxon>
        <taxon>Neoptera</taxon>
        <taxon>Endopterygota</taxon>
        <taxon>Lepidoptera</taxon>
        <taxon>Glossata</taxon>
        <taxon>Ditrysia</taxon>
        <taxon>Papilionoidea</taxon>
        <taxon>Papilionidae</taxon>
        <taxon>Parnassiinae</taxon>
        <taxon>Parnassini</taxon>
        <taxon>Parnassius</taxon>
        <taxon>Driopa</taxon>
    </lineage>
</organism>
<evidence type="ECO:0000256" key="8">
    <source>
        <dbReference type="PIRSR" id="PIRSR602401-1"/>
    </source>
</evidence>
<feature type="binding site" description="axial binding residue" evidence="8">
    <location>
        <position position="142"/>
    </location>
    <ligand>
        <name>heme</name>
        <dbReference type="ChEBI" id="CHEBI:30413"/>
    </ligand>
    <ligandPart>
        <name>Fe</name>
        <dbReference type="ChEBI" id="CHEBI:18248"/>
    </ligandPart>
</feature>
<dbReference type="SUPFAM" id="SSF48264">
    <property type="entry name" value="Cytochrome P450"/>
    <property type="match status" value="1"/>
</dbReference>
<dbReference type="AlphaFoldDB" id="A0AAV1LH68"/>
<dbReference type="PANTHER" id="PTHR24291">
    <property type="entry name" value="CYTOCHROME P450 FAMILY 4"/>
    <property type="match status" value="1"/>
</dbReference>
<dbReference type="GO" id="GO:0016705">
    <property type="term" value="F:oxidoreductase activity, acting on paired donors, with incorporation or reduction of molecular oxygen"/>
    <property type="evidence" value="ECO:0007669"/>
    <property type="project" value="InterPro"/>
</dbReference>
<keyword evidence="5 9" id="KW-0560">Oxidoreductase</keyword>
<keyword evidence="4 8" id="KW-0479">Metal-binding</keyword>
<dbReference type="PRINTS" id="PR00463">
    <property type="entry name" value="EP450I"/>
</dbReference>
<protein>
    <submittedName>
        <fullName evidence="10">Uncharacterized protein</fullName>
    </submittedName>
</protein>
<comment type="cofactor">
    <cofactor evidence="1 8">
        <name>heme</name>
        <dbReference type="ChEBI" id="CHEBI:30413"/>
    </cofactor>
</comment>
<dbReference type="EMBL" id="CAVLGL010000090">
    <property type="protein sequence ID" value="CAK1594471.1"/>
    <property type="molecule type" value="Genomic_DNA"/>
</dbReference>
<evidence type="ECO:0000256" key="9">
    <source>
        <dbReference type="RuleBase" id="RU000461"/>
    </source>
</evidence>
<dbReference type="GO" id="GO:0020037">
    <property type="term" value="F:heme binding"/>
    <property type="evidence" value="ECO:0007669"/>
    <property type="project" value="InterPro"/>
</dbReference>
<dbReference type="Proteomes" id="UP001314205">
    <property type="component" value="Unassembled WGS sequence"/>
</dbReference>
<dbReference type="PANTHER" id="PTHR24291:SF147">
    <property type="entry name" value="CYTOCHROME P450 CYP44-RELATED"/>
    <property type="match status" value="1"/>
</dbReference>
<accession>A0AAV1LH68</accession>
<evidence type="ECO:0000256" key="1">
    <source>
        <dbReference type="ARBA" id="ARBA00001971"/>
    </source>
</evidence>
<evidence type="ECO:0000256" key="7">
    <source>
        <dbReference type="ARBA" id="ARBA00023033"/>
    </source>
</evidence>
<keyword evidence="6 8" id="KW-0408">Iron</keyword>
<reference evidence="10 11" key="1">
    <citation type="submission" date="2023-11" db="EMBL/GenBank/DDBJ databases">
        <authorList>
            <person name="Hedman E."/>
            <person name="Englund M."/>
            <person name="Stromberg M."/>
            <person name="Nyberg Akerstrom W."/>
            <person name="Nylinder S."/>
            <person name="Jareborg N."/>
            <person name="Kallberg Y."/>
            <person name="Kronander E."/>
        </authorList>
    </citation>
    <scope>NUCLEOTIDE SEQUENCE [LARGE SCALE GENOMIC DNA]</scope>
</reference>
<dbReference type="Gene3D" id="1.10.630.10">
    <property type="entry name" value="Cytochrome P450"/>
    <property type="match status" value="1"/>
</dbReference>
<dbReference type="InterPro" id="IPR002401">
    <property type="entry name" value="Cyt_P450_E_grp-I"/>
</dbReference>
<comment type="caution">
    <text evidence="10">The sequence shown here is derived from an EMBL/GenBank/DDBJ whole genome shotgun (WGS) entry which is preliminary data.</text>
</comment>
<evidence type="ECO:0000256" key="2">
    <source>
        <dbReference type="ARBA" id="ARBA00010617"/>
    </source>
</evidence>
<proteinExistence type="inferred from homology"/>
<dbReference type="InterPro" id="IPR001128">
    <property type="entry name" value="Cyt_P450"/>
</dbReference>
<dbReference type="Pfam" id="PF00067">
    <property type="entry name" value="p450"/>
    <property type="match status" value="1"/>
</dbReference>
<gene>
    <name evidence="10" type="ORF">PARMNEM_LOCUS14091</name>
</gene>
<dbReference type="InterPro" id="IPR036396">
    <property type="entry name" value="Cyt_P450_sf"/>
</dbReference>
<name>A0AAV1LH68_9NEOP</name>
<dbReference type="InterPro" id="IPR050196">
    <property type="entry name" value="Cytochrome_P450_Monoox"/>
</dbReference>
<keyword evidence="11" id="KW-1185">Reference proteome</keyword>
<evidence type="ECO:0000256" key="5">
    <source>
        <dbReference type="ARBA" id="ARBA00023002"/>
    </source>
</evidence>
<dbReference type="GO" id="GO:0004497">
    <property type="term" value="F:monooxygenase activity"/>
    <property type="evidence" value="ECO:0007669"/>
    <property type="project" value="UniProtKB-KW"/>
</dbReference>
<sequence>MIVAGHDTTANVLMFTLVLIGSYSKVQDRIFEELHNVFGEDDRDVTKQDLSRLEYLEAVLKESMRIYPIVPVTARKLDKNVKLKNYTLTAGRTCFVYIYGIHRHPLWGDDVEQFKPERWLDTATLPSCPTAFAAFNIGKRACIGKPFAFMSMKTTLAHVLRHYRIKADHTKMVVKIDVVLKPETGHHISIERRTR</sequence>
<dbReference type="GO" id="GO:0005506">
    <property type="term" value="F:iron ion binding"/>
    <property type="evidence" value="ECO:0007669"/>
    <property type="project" value="InterPro"/>
</dbReference>
<dbReference type="PROSITE" id="PS00086">
    <property type="entry name" value="CYTOCHROME_P450"/>
    <property type="match status" value="1"/>
</dbReference>
<evidence type="ECO:0000313" key="11">
    <source>
        <dbReference type="Proteomes" id="UP001314205"/>
    </source>
</evidence>
<keyword evidence="7 9" id="KW-0503">Monooxygenase</keyword>